<evidence type="ECO:0000256" key="1">
    <source>
        <dbReference type="SAM" id="SignalP"/>
    </source>
</evidence>
<dbReference type="EMBL" id="ML995864">
    <property type="protein sequence ID" value="KAF2766933.1"/>
    <property type="molecule type" value="Genomic_DNA"/>
</dbReference>
<accession>A0A6G1L1X7</accession>
<evidence type="ECO:0000313" key="3">
    <source>
        <dbReference type="Proteomes" id="UP000799436"/>
    </source>
</evidence>
<evidence type="ECO:0000313" key="2">
    <source>
        <dbReference type="EMBL" id="KAF2766933.1"/>
    </source>
</evidence>
<keyword evidence="3" id="KW-1185">Reference proteome</keyword>
<name>A0A6G1L1X7_9PEZI</name>
<keyword evidence="1" id="KW-0732">Signal</keyword>
<gene>
    <name evidence="2" type="ORF">EJ03DRAFT_166626</name>
</gene>
<organism evidence="2 3">
    <name type="scientific">Teratosphaeria nubilosa</name>
    <dbReference type="NCBI Taxonomy" id="161662"/>
    <lineage>
        <taxon>Eukaryota</taxon>
        <taxon>Fungi</taxon>
        <taxon>Dikarya</taxon>
        <taxon>Ascomycota</taxon>
        <taxon>Pezizomycotina</taxon>
        <taxon>Dothideomycetes</taxon>
        <taxon>Dothideomycetidae</taxon>
        <taxon>Mycosphaerellales</taxon>
        <taxon>Teratosphaeriaceae</taxon>
        <taxon>Teratosphaeria</taxon>
    </lineage>
</organism>
<dbReference type="AlphaFoldDB" id="A0A6G1L1X7"/>
<proteinExistence type="predicted"/>
<sequence length="116" mass="12343">MQLLLTTTLFTSYAAAASLYFYSGLCYDQQNFMASIGFNQYRKGFSTSCKSTSGTANSVSWIGVDPKANLACNAYLYHGTGCQGDAIDSMGLGDKAGCTDADGKGIRSGYVACDRY</sequence>
<reference evidence="2" key="1">
    <citation type="journal article" date="2020" name="Stud. Mycol.">
        <title>101 Dothideomycetes genomes: a test case for predicting lifestyles and emergence of pathogens.</title>
        <authorList>
            <person name="Haridas S."/>
            <person name="Albert R."/>
            <person name="Binder M."/>
            <person name="Bloem J."/>
            <person name="Labutti K."/>
            <person name="Salamov A."/>
            <person name="Andreopoulos B."/>
            <person name="Baker S."/>
            <person name="Barry K."/>
            <person name="Bills G."/>
            <person name="Bluhm B."/>
            <person name="Cannon C."/>
            <person name="Castanera R."/>
            <person name="Culley D."/>
            <person name="Daum C."/>
            <person name="Ezra D."/>
            <person name="Gonzalez J."/>
            <person name="Henrissat B."/>
            <person name="Kuo A."/>
            <person name="Liang C."/>
            <person name="Lipzen A."/>
            <person name="Lutzoni F."/>
            <person name="Magnuson J."/>
            <person name="Mondo S."/>
            <person name="Nolan M."/>
            <person name="Ohm R."/>
            <person name="Pangilinan J."/>
            <person name="Park H.-J."/>
            <person name="Ramirez L."/>
            <person name="Alfaro M."/>
            <person name="Sun H."/>
            <person name="Tritt A."/>
            <person name="Yoshinaga Y."/>
            <person name="Zwiers L.-H."/>
            <person name="Turgeon B."/>
            <person name="Goodwin S."/>
            <person name="Spatafora J."/>
            <person name="Crous P."/>
            <person name="Grigoriev I."/>
        </authorList>
    </citation>
    <scope>NUCLEOTIDE SEQUENCE</scope>
    <source>
        <strain evidence="2">CBS 116005</strain>
    </source>
</reference>
<feature type="chain" id="PRO_5026117670" evidence="1">
    <location>
        <begin position="17"/>
        <end position="116"/>
    </location>
</feature>
<dbReference type="Proteomes" id="UP000799436">
    <property type="component" value="Unassembled WGS sequence"/>
</dbReference>
<feature type="signal peptide" evidence="1">
    <location>
        <begin position="1"/>
        <end position="16"/>
    </location>
</feature>
<protein>
    <submittedName>
        <fullName evidence="2">Uncharacterized protein</fullName>
    </submittedName>
</protein>